<feature type="domain" description="Azaphilone pigments biosynthesis cluster protein L N-terminal" evidence="2">
    <location>
        <begin position="1"/>
        <end position="178"/>
    </location>
</feature>
<sequence length="833" mass="92670">MDGLSGAASVITVVGLAVSSTQTIYNIVSGIKNGPNAIQSIKSSLQDLLKLLQQLKGSTDQLYLAVDLEGSVSKCVQDLKASEDQLAKLCPRVDSKAVRLWNHVKAALQEKDLERMSAMIQRHVASLSLQLQIIEGGRGSSHTMSLDKIEALSRTHLIQSTKNTSTLERTDTVMNQVSDSIQALGTIAKESHQSTLLSLEQLSDKVQYLPGLSTGQFESLNATCNAIFELLKQQLPAKPLHSAAKASQHGTIPPGAINRSQEEETQGEAQINSGEDHGLQNALDRLCHFAKQKEKTAFSEEAEIVIRNLQHILKLLLLAEEEERREGRKGMTYEETSERDITRNDVLYQDEVKQIKRMLGASHCVSINEKVFRSSNPATARYKVTTTHYQRHLRNGTVTIQRRCKSRRLGDSSHDYSQDTPADFPETLEASFSFLPKNLQNPHIAVKILQTNSYEGSFLKKPALSVSALLPLDAEPFRLIEEGDLNGLKRLLGLRQAFLTDRDLEGRSLLSYAMHFAQLDICNFLVDKGAVVDFLEPVLPFCDMNVSSLEFRPSEDYQSDPEEVAIINRCRLLLIQAGADPTLDESIGGGFIKLMLEVGTTETIRLILDHGLHFVELDSGLRPDTWLQELLIHHKWSLESIALLLRRQGKGGLPIQLLNGCLHKAISGSNYADLDEMKAALILLIRGGADVYARDNRGRSVSDIACSKETRFFYALKPWQYIYNHDLPLRKIWTEALNACGYDAEEVISTATRMEELSDDDDESTSAQNENYDSAESDGSEGYTDSPTCPMDEGWGAESRHENNDVVVSTDPLHPHNQYERSLLEGDMEVWGS</sequence>
<evidence type="ECO:0000313" key="4">
    <source>
        <dbReference type="Proteomes" id="UP001166286"/>
    </source>
</evidence>
<dbReference type="Gene3D" id="1.25.40.20">
    <property type="entry name" value="Ankyrin repeat-containing domain"/>
    <property type="match status" value="1"/>
</dbReference>
<dbReference type="SUPFAM" id="SSF48403">
    <property type="entry name" value="Ankyrin repeat"/>
    <property type="match status" value="1"/>
</dbReference>
<reference evidence="3" key="1">
    <citation type="submission" date="2023-03" db="EMBL/GenBank/DDBJ databases">
        <title>Complete genome of Cladonia borealis.</title>
        <authorList>
            <person name="Park H."/>
        </authorList>
    </citation>
    <scope>NUCLEOTIDE SEQUENCE</scope>
    <source>
        <strain evidence="3">ANT050790</strain>
    </source>
</reference>
<feature type="compositionally biased region" description="Basic and acidic residues" evidence="1">
    <location>
        <begin position="813"/>
        <end position="824"/>
    </location>
</feature>
<feature type="region of interest" description="Disordered" evidence="1">
    <location>
        <begin position="241"/>
        <end position="271"/>
    </location>
</feature>
<organism evidence="3 4">
    <name type="scientific">Cladonia borealis</name>
    <dbReference type="NCBI Taxonomy" id="184061"/>
    <lineage>
        <taxon>Eukaryota</taxon>
        <taxon>Fungi</taxon>
        <taxon>Dikarya</taxon>
        <taxon>Ascomycota</taxon>
        <taxon>Pezizomycotina</taxon>
        <taxon>Lecanoromycetes</taxon>
        <taxon>OSLEUM clade</taxon>
        <taxon>Lecanoromycetidae</taxon>
        <taxon>Lecanorales</taxon>
        <taxon>Lecanorineae</taxon>
        <taxon>Cladoniaceae</taxon>
        <taxon>Cladonia</taxon>
    </lineage>
</organism>
<keyword evidence="4" id="KW-1185">Reference proteome</keyword>
<protein>
    <recommendedName>
        <fullName evidence="2">Azaphilone pigments biosynthesis cluster protein L N-terminal domain-containing protein</fullName>
    </recommendedName>
</protein>
<proteinExistence type="predicted"/>
<dbReference type="EMBL" id="JAFEKC020000011">
    <property type="protein sequence ID" value="KAK0512253.1"/>
    <property type="molecule type" value="Genomic_DNA"/>
</dbReference>
<dbReference type="InterPro" id="IPR031348">
    <property type="entry name" value="PigL_N"/>
</dbReference>
<evidence type="ECO:0000256" key="1">
    <source>
        <dbReference type="SAM" id="MobiDB-lite"/>
    </source>
</evidence>
<gene>
    <name evidence="3" type="ORF">JMJ35_005381</name>
</gene>
<dbReference type="AlphaFoldDB" id="A0AA39QZU7"/>
<accession>A0AA39QZU7</accession>
<evidence type="ECO:0000259" key="2">
    <source>
        <dbReference type="Pfam" id="PF17111"/>
    </source>
</evidence>
<evidence type="ECO:0000313" key="3">
    <source>
        <dbReference type="EMBL" id="KAK0512253.1"/>
    </source>
</evidence>
<dbReference type="Pfam" id="PF17111">
    <property type="entry name" value="PigL_N"/>
    <property type="match status" value="1"/>
</dbReference>
<name>A0AA39QZU7_9LECA</name>
<dbReference type="Proteomes" id="UP001166286">
    <property type="component" value="Unassembled WGS sequence"/>
</dbReference>
<comment type="caution">
    <text evidence="3">The sequence shown here is derived from an EMBL/GenBank/DDBJ whole genome shotgun (WGS) entry which is preliminary data.</text>
</comment>
<feature type="region of interest" description="Disordered" evidence="1">
    <location>
        <begin position="755"/>
        <end position="833"/>
    </location>
</feature>
<dbReference type="InterPro" id="IPR036770">
    <property type="entry name" value="Ankyrin_rpt-contain_sf"/>
</dbReference>